<feature type="region of interest" description="Disordered" evidence="1">
    <location>
        <begin position="255"/>
        <end position="289"/>
    </location>
</feature>
<dbReference type="Proteomes" id="UP001258994">
    <property type="component" value="Chromosome"/>
</dbReference>
<dbReference type="InterPro" id="IPR056909">
    <property type="entry name" value="SU10_portal"/>
</dbReference>
<protein>
    <recommendedName>
        <fullName evidence="4">Portal protein</fullName>
    </recommendedName>
</protein>
<dbReference type="Pfam" id="PF23899">
    <property type="entry name" value="SU10_portal"/>
    <property type="match status" value="1"/>
</dbReference>
<keyword evidence="3" id="KW-1185">Reference proteome</keyword>
<dbReference type="RefSeq" id="WP_348393162.1">
    <property type="nucleotide sequence ID" value="NZ_CP134145.1"/>
</dbReference>
<evidence type="ECO:0008006" key="4">
    <source>
        <dbReference type="Google" id="ProtNLM"/>
    </source>
</evidence>
<proteinExistence type="predicted"/>
<accession>A0ABY9U0H9</accession>
<gene>
    <name evidence="2" type="ORF">RGQ13_08675</name>
</gene>
<organism evidence="2 3">
    <name type="scientific">Thalassotalea psychrophila</name>
    <dbReference type="NCBI Taxonomy" id="3065647"/>
    <lineage>
        <taxon>Bacteria</taxon>
        <taxon>Pseudomonadati</taxon>
        <taxon>Pseudomonadota</taxon>
        <taxon>Gammaproteobacteria</taxon>
        <taxon>Alteromonadales</taxon>
        <taxon>Colwelliaceae</taxon>
        <taxon>Thalassotalea</taxon>
    </lineage>
</organism>
<dbReference type="EMBL" id="CP134145">
    <property type="protein sequence ID" value="WNC74053.1"/>
    <property type="molecule type" value="Genomic_DNA"/>
</dbReference>
<sequence length="695" mass="78627">MTQLTLKTKWMKEKLPEFQTQMMHSFNFADERREERTEHYQEAFQYYRSVLPTHSGKGTSSYVEPVLRETVDGLMPSLLGIFAENEINAVKFKPLSKFVTNEVTEAVNKGLNEIILRKNNGYKEIQDAIKECLIAGDAYMKVYVCDEEETEDLMPIEGAPLEMLQGILNEYPDTDTDQFEVDEETGTFSTEGADLVKKIKTPKIEFIPFAEMFVDPSVDDIEDARYVTHRTISTVGKMKELFPKMVEEIERASIIEGSNESDMSNISIETQRQQRSKEDDLLTTNDQNERPTHLYEHYIHSSLLDKKGKTRYYQVFATHAEVLEIHEVDGHPFVHMVPDRVPDSQWGISMHSLVKHQQDYMTEMARSILDNAKTAAHRRYIAAKGQYDRRSLLDNRPGGVVEVTAAGAVKPMEYHPIPPAAESIYAKMKETAAITKSNAISESFGQNMSQVAASSVAMFVQEGEMKDKRVAKSICFTGLQPIMSKLYKLIKDHDLALTYEGEEVGLTGKQLPKRCEFAVDVTTNNDEARKIGQLMNILQIEAQLAAVESPISGAQERYEVYNEALKSMGCDTAGYIKNPAEHEPTPEELDEALKAKLLDGRKFEAEVFSAEAVRDNLLAEGIKLEAEIKAINEGIEREKEANVLKAQELQVKQSANEQDFDISERKIEVDKAELQTEVMMTAATGEEANFTHSYR</sequence>
<name>A0ABY9U0H9_9GAMM</name>
<evidence type="ECO:0000313" key="2">
    <source>
        <dbReference type="EMBL" id="WNC74053.1"/>
    </source>
</evidence>
<evidence type="ECO:0000256" key="1">
    <source>
        <dbReference type="SAM" id="MobiDB-lite"/>
    </source>
</evidence>
<reference evidence="3" key="1">
    <citation type="submission" date="2023-09" db="EMBL/GenBank/DDBJ databases">
        <authorList>
            <person name="Li S."/>
            <person name="Li X."/>
            <person name="Zhang C."/>
            <person name="Zhao Z."/>
        </authorList>
    </citation>
    <scope>NUCLEOTIDE SEQUENCE [LARGE SCALE GENOMIC DNA]</scope>
    <source>
        <strain evidence="3">SQ149</strain>
    </source>
</reference>
<evidence type="ECO:0000313" key="3">
    <source>
        <dbReference type="Proteomes" id="UP001258994"/>
    </source>
</evidence>
<feature type="compositionally biased region" description="Polar residues" evidence="1">
    <location>
        <begin position="256"/>
        <end position="273"/>
    </location>
</feature>